<dbReference type="AlphaFoldDB" id="A0AAX4PH59"/>
<accession>A0AAX4PH59</accession>
<evidence type="ECO:0000313" key="3">
    <source>
        <dbReference type="Proteomes" id="UP001472866"/>
    </source>
</evidence>
<feature type="compositionally biased region" description="Basic and acidic residues" evidence="1">
    <location>
        <begin position="20"/>
        <end position="34"/>
    </location>
</feature>
<dbReference type="Proteomes" id="UP001472866">
    <property type="component" value="Chromosome 12"/>
</dbReference>
<reference evidence="2 3" key="1">
    <citation type="submission" date="2024-03" db="EMBL/GenBank/DDBJ databases">
        <title>Complete genome sequence of the green alga Chloropicon roscoffensis RCC1871.</title>
        <authorList>
            <person name="Lemieux C."/>
            <person name="Pombert J.-F."/>
            <person name="Otis C."/>
            <person name="Turmel M."/>
        </authorList>
    </citation>
    <scope>NUCLEOTIDE SEQUENCE [LARGE SCALE GENOMIC DNA]</scope>
    <source>
        <strain evidence="2 3">RCC1871</strain>
    </source>
</reference>
<name>A0AAX4PH59_9CHLO</name>
<sequence>MARTRGAGRKKGTGQKRRKTEADAAAAKDEERERKFNEQLDALRVEEQKLASKRAKVQGQLADFREEYNEKLLCKLPVELWEKICSSLESNNLFAFALSCRFFRKRQKDLVTKDHKKKLRTEAYGYRSQLVSWRLYGSPRFGQQPKLSASYLEFVMEGALAELGTKHSRDRDYRRDRITLNVMNLCARDGHLDLLKALAAGRDNPRLPGGLAAFASEGGHLGTLKWLRQEGCTLTSEVCTRAALAGHLHVIYWARRTVKPKCPWDSMTVANAAYAGHLEILKFLRSRRPRCPWDKASARAAAEGGHLQCLIWMRSQSPPCPWDEDKVCEYAAHGGNLNVIQWARRQVPPCPWDEETCAVAADLGHLHILKWVRAQDPPCPWDEETCAGAAELGNFEMLRWLRSQDPPCPWSERTCAAAARGGQLEILQWMRSQDPPCPWDWRTYSMAHDFNTGAVYTAHASRSKEELKKAGDTLLEWLEQAGAPQPTHEDFLEAEEAELQEQMQMEMYNFYL</sequence>
<dbReference type="PANTHER" id="PTHR46586:SF3">
    <property type="entry name" value="ANKYRIN REPEAT-CONTAINING PROTEIN"/>
    <property type="match status" value="1"/>
</dbReference>
<feature type="compositionally biased region" description="Basic residues" evidence="1">
    <location>
        <begin position="1"/>
        <end position="19"/>
    </location>
</feature>
<dbReference type="EMBL" id="CP151512">
    <property type="protein sequence ID" value="WZN65573.1"/>
    <property type="molecule type" value="Genomic_DNA"/>
</dbReference>
<organism evidence="2 3">
    <name type="scientific">Chloropicon roscoffensis</name>
    <dbReference type="NCBI Taxonomy" id="1461544"/>
    <lineage>
        <taxon>Eukaryota</taxon>
        <taxon>Viridiplantae</taxon>
        <taxon>Chlorophyta</taxon>
        <taxon>Chloropicophyceae</taxon>
        <taxon>Chloropicales</taxon>
        <taxon>Chloropicaceae</taxon>
        <taxon>Chloropicon</taxon>
    </lineage>
</organism>
<dbReference type="PANTHER" id="PTHR46586">
    <property type="entry name" value="ANKYRIN REPEAT-CONTAINING PROTEIN"/>
    <property type="match status" value="1"/>
</dbReference>
<dbReference type="CDD" id="cd09917">
    <property type="entry name" value="F-box_SF"/>
    <property type="match status" value="1"/>
</dbReference>
<protein>
    <submittedName>
        <fullName evidence="2">Ankyrin repeat protein</fullName>
    </submittedName>
</protein>
<dbReference type="InterPro" id="IPR052050">
    <property type="entry name" value="SecEffector_AnkRepeat"/>
</dbReference>
<proteinExistence type="predicted"/>
<gene>
    <name evidence="2" type="ORF">HKI87_12g71330</name>
</gene>
<dbReference type="InterPro" id="IPR036770">
    <property type="entry name" value="Ankyrin_rpt-contain_sf"/>
</dbReference>
<evidence type="ECO:0000313" key="2">
    <source>
        <dbReference type="EMBL" id="WZN65573.1"/>
    </source>
</evidence>
<evidence type="ECO:0000256" key="1">
    <source>
        <dbReference type="SAM" id="MobiDB-lite"/>
    </source>
</evidence>
<keyword evidence="3" id="KW-1185">Reference proteome</keyword>
<feature type="region of interest" description="Disordered" evidence="1">
    <location>
        <begin position="1"/>
        <end position="34"/>
    </location>
</feature>
<dbReference type="Gene3D" id="1.25.40.20">
    <property type="entry name" value="Ankyrin repeat-containing domain"/>
    <property type="match status" value="1"/>
</dbReference>
<dbReference type="SUPFAM" id="SSF140860">
    <property type="entry name" value="Pseudo ankyrin repeat-like"/>
    <property type="match status" value="2"/>
</dbReference>